<feature type="signal peptide" evidence="2">
    <location>
        <begin position="1"/>
        <end position="18"/>
    </location>
</feature>
<keyword evidence="4" id="KW-1185">Reference proteome</keyword>
<dbReference type="EnsemblMetazoa" id="CLYHEMT022783.1">
    <property type="protein sequence ID" value="CLYHEMP022783.1"/>
    <property type="gene ID" value="CLYHEMG022783"/>
</dbReference>
<evidence type="ECO:0008006" key="5">
    <source>
        <dbReference type="Google" id="ProtNLM"/>
    </source>
</evidence>
<protein>
    <recommendedName>
        <fullName evidence="5">Cnidarian restricted protein</fullName>
    </recommendedName>
</protein>
<feature type="compositionally biased region" description="Polar residues" evidence="1">
    <location>
        <begin position="146"/>
        <end position="156"/>
    </location>
</feature>
<evidence type="ECO:0000256" key="1">
    <source>
        <dbReference type="SAM" id="MobiDB-lite"/>
    </source>
</evidence>
<feature type="compositionally biased region" description="Low complexity" evidence="1">
    <location>
        <begin position="355"/>
        <end position="365"/>
    </location>
</feature>
<name>A0A7M6DQL1_9CNID</name>
<sequence>MLLLLAWMLWLYRHPVDNDDEIDPHPNIVATNVEQTRTGPPDEKPFQPQIIEEEIFQTIDSGVQQSAYNNDFDDGSFNEWDPVSSNVKEARILKQQSIVVGSQGNEACVIDERNQFVGVEPPFVEAKKATLASQPSIKRDRAKLYSPNSSFTPVKRSTQEKEFLAAGNDGEESERKTSTSSMNILIRRDTIVAPNEVSCFEGELQNNRYDIHPPHHLQMEEGDSDEDNEVAQAFLESRAEPEGEEGGSEEEMQYTTPHGTKITINHEAAGRIHSIVVKDKKQQPKPKPKVQKNTKIRIASPRMRATSPRVRAENISPTIISMSQDDLVHLVVETNQPDSDMLSREHVVVPEPIIMPKQAPKTMAKPPTPTKTKPPTPTKPKPPSPTKKQNNVGKLPPQPKKFKDPNFLDKHKKQVTDFDAIMNKRKKFVDTMDDAGRLLGQIAHRDEKLAGGRRELSKHWLKIKDAVHKRQYLKFNDKPMR</sequence>
<proteinExistence type="predicted"/>
<dbReference type="AlphaFoldDB" id="A0A7M6DQL1"/>
<feature type="region of interest" description="Disordered" evidence="1">
    <location>
        <begin position="355"/>
        <end position="409"/>
    </location>
</feature>
<feature type="region of interest" description="Disordered" evidence="1">
    <location>
        <begin position="140"/>
        <end position="180"/>
    </location>
</feature>
<accession>A0A7M6DQL1</accession>
<evidence type="ECO:0000256" key="2">
    <source>
        <dbReference type="SAM" id="SignalP"/>
    </source>
</evidence>
<organism evidence="3 4">
    <name type="scientific">Clytia hemisphaerica</name>
    <dbReference type="NCBI Taxonomy" id="252671"/>
    <lineage>
        <taxon>Eukaryota</taxon>
        <taxon>Metazoa</taxon>
        <taxon>Cnidaria</taxon>
        <taxon>Hydrozoa</taxon>
        <taxon>Hydroidolina</taxon>
        <taxon>Leptothecata</taxon>
        <taxon>Obeliida</taxon>
        <taxon>Clytiidae</taxon>
        <taxon>Clytia</taxon>
    </lineage>
</organism>
<dbReference type="Proteomes" id="UP000594262">
    <property type="component" value="Unplaced"/>
</dbReference>
<evidence type="ECO:0000313" key="3">
    <source>
        <dbReference type="EnsemblMetazoa" id="CLYHEMP022783.1"/>
    </source>
</evidence>
<feature type="chain" id="PRO_5029508784" description="Cnidarian restricted protein" evidence="2">
    <location>
        <begin position="19"/>
        <end position="481"/>
    </location>
</feature>
<dbReference type="GeneID" id="136817519"/>
<dbReference type="RefSeq" id="XP_066929947.1">
    <property type="nucleotide sequence ID" value="XM_067073846.1"/>
</dbReference>
<reference evidence="3" key="1">
    <citation type="submission" date="2021-01" db="UniProtKB">
        <authorList>
            <consortium name="EnsemblMetazoa"/>
        </authorList>
    </citation>
    <scope>IDENTIFICATION</scope>
</reference>
<evidence type="ECO:0000313" key="4">
    <source>
        <dbReference type="Proteomes" id="UP000594262"/>
    </source>
</evidence>
<dbReference type="OrthoDB" id="10656208at2759"/>
<feature type="compositionally biased region" description="Pro residues" evidence="1">
    <location>
        <begin position="366"/>
        <end position="385"/>
    </location>
</feature>
<keyword evidence="2" id="KW-0732">Signal</keyword>